<dbReference type="SUPFAM" id="SSF54427">
    <property type="entry name" value="NTF2-like"/>
    <property type="match status" value="1"/>
</dbReference>
<accession>A0A401UC11</accession>
<dbReference type="OrthoDB" id="1441434at2"/>
<dbReference type="InterPro" id="IPR032710">
    <property type="entry name" value="NTF2-like_dom_sf"/>
</dbReference>
<sequence length="140" mass="15720">MTNTILISLLIAGTLSQGLSQTEQEDIETAIRTFAKAADKRDVKELDKILHTEFRLAMNQLFGSQDLTTMNKTTYLKMVEDGKLGGEDRKLEMLEVKVFQKNASCIVRFTGSKMSFQTFLQLVRGTDGNWTVVNDLPALL</sequence>
<dbReference type="EMBL" id="BHXQ01000005">
    <property type="protein sequence ID" value="GCC52412.1"/>
    <property type="molecule type" value="Genomic_DNA"/>
</dbReference>
<dbReference type="Gene3D" id="3.10.450.50">
    <property type="match status" value="1"/>
</dbReference>
<comment type="caution">
    <text evidence="1">The sequence shown here is derived from an EMBL/GenBank/DDBJ whole genome shotgun (WGS) entry which is preliminary data.</text>
</comment>
<evidence type="ECO:0000313" key="1">
    <source>
        <dbReference type="EMBL" id="GCC52412.1"/>
    </source>
</evidence>
<dbReference type="Pfam" id="PF12893">
    <property type="entry name" value="Lumazine_bd_2"/>
    <property type="match status" value="1"/>
</dbReference>
<protein>
    <recommendedName>
        <fullName evidence="3">Nuclear transport factor 2 family protein</fullName>
    </recommendedName>
</protein>
<dbReference type="InterPro" id="IPR039437">
    <property type="entry name" value="FrzH/put_lumazine-bd"/>
</dbReference>
<name>A0A401UC11_9BACT</name>
<dbReference type="RefSeq" id="WP_127123072.1">
    <property type="nucleotide sequence ID" value="NZ_BHXQ01000005.1"/>
</dbReference>
<dbReference type="Proteomes" id="UP000288227">
    <property type="component" value="Unassembled WGS sequence"/>
</dbReference>
<gene>
    <name evidence="1" type="ORF">SanaruYs_26490</name>
</gene>
<evidence type="ECO:0000313" key="2">
    <source>
        <dbReference type="Proteomes" id="UP000288227"/>
    </source>
</evidence>
<evidence type="ECO:0008006" key="3">
    <source>
        <dbReference type="Google" id="ProtNLM"/>
    </source>
</evidence>
<reference evidence="1 2" key="1">
    <citation type="submission" date="2018-11" db="EMBL/GenBank/DDBJ databases">
        <title>Chryseotalea sanarue gen. nov., sp., nov., a member of the family Cytophagaceae, isolated from a brackish lake in Hamamatsu Japan.</title>
        <authorList>
            <person name="Maejima Y."/>
            <person name="Iino T."/>
            <person name="Muraguchi Y."/>
            <person name="Fukuda K."/>
            <person name="Ohkuma M."/>
            <person name="Moriuchi R."/>
            <person name="Dohra H."/>
            <person name="Kimbara K."/>
            <person name="Shintani M."/>
        </authorList>
    </citation>
    <scope>NUCLEOTIDE SEQUENCE [LARGE SCALE GENOMIC DNA]</scope>
    <source>
        <strain evidence="1 2">Ys</strain>
    </source>
</reference>
<keyword evidence="2" id="KW-1185">Reference proteome</keyword>
<proteinExistence type="predicted"/>
<dbReference type="AlphaFoldDB" id="A0A401UC11"/>
<organism evidence="1 2">
    <name type="scientific">Chryseotalea sanaruensis</name>
    <dbReference type="NCBI Taxonomy" id="2482724"/>
    <lineage>
        <taxon>Bacteria</taxon>
        <taxon>Pseudomonadati</taxon>
        <taxon>Bacteroidota</taxon>
        <taxon>Cytophagia</taxon>
        <taxon>Cytophagales</taxon>
        <taxon>Chryseotaleaceae</taxon>
        <taxon>Chryseotalea</taxon>
    </lineage>
</organism>